<dbReference type="AlphaFoldDB" id="A0A7G9W6W1"/>
<dbReference type="KEGG" id="acae:HYG86_06380"/>
<dbReference type="EMBL" id="CP058559">
    <property type="protein sequence ID" value="QNO14423.1"/>
    <property type="molecule type" value="Genomic_DNA"/>
</dbReference>
<organism evidence="1 2">
    <name type="scientific">Alkalicella caledoniensis</name>
    <dbReference type="NCBI Taxonomy" id="2731377"/>
    <lineage>
        <taxon>Bacteria</taxon>
        <taxon>Bacillati</taxon>
        <taxon>Bacillota</taxon>
        <taxon>Clostridia</taxon>
        <taxon>Eubacteriales</taxon>
        <taxon>Proteinivoracaceae</taxon>
        <taxon>Alkalicella</taxon>
    </lineage>
</organism>
<dbReference type="RefSeq" id="WP_213168099.1">
    <property type="nucleotide sequence ID" value="NZ_CP058559.1"/>
</dbReference>
<dbReference type="NCBIfam" id="TIGR03172">
    <property type="entry name" value="selenium cofactor biosynthesis protein YqeC"/>
    <property type="match status" value="1"/>
</dbReference>
<dbReference type="InterPro" id="IPR017587">
    <property type="entry name" value="YqeC"/>
</dbReference>
<dbReference type="Proteomes" id="UP000516160">
    <property type="component" value="Chromosome"/>
</dbReference>
<protein>
    <submittedName>
        <fullName evidence="1">Putative selenium-dependent hydroxylase accessory protein YqeC</fullName>
    </submittedName>
</protein>
<name>A0A7G9W6W1_ALKCA</name>
<sequence>MDIIKLLDIKPKSFITMVGGGGKTTGMFLIASQLHNCIITSTTKLYKPPINENILPLQWEGTSSTFGSHGFNKTPLLYSEKEEGKYLGIKPETANSLYEKGPFDHILCEGDGARMKALKVWKEGEPVIPSCTTHTIINIGAKVLGKTWGPETVHRSQLLPFDGLEINFQLILEMMERGVFSFNIPSTSKVYLCFNQWDTVEERYKASYKPFAQKAKQILLSPSIGLEKILFVSFSKSKVYDHI</sequence>
<dbReference type="Pfam" id="PF19842">
    <property type="entry name" value="YqeC"/>
    <property type="match status" value="1"/>
</dbReference>
<accession>A0A7G9W6W1</accession>
<reference evidence="1 2" key="1">
    <citation type="submission" date="2020-07" db="EMBL/GenBank/DDBJ databases">
        <title>Alkalicella. sp. LB2 genome.</title>
        <authorList>
            <person name="Postec A."/>
            <person name="Quemeneur M."/>
        </authorList>
    </citation>
    <scope>NUCLEOTIDE SEQUENCE [LARGE SCALE GENOMIC DNA]</scope>
    <source>
        <strain evidence="1 2">LB2</strain>
    </source>
</reference>
<evidence type="ECO:0000313" key="2">
    <source>
        <dbReference type="Proteomes" id="UP000516160"/>
    </source>
</evidence>
<evidence type="ECO:0000313" key="1">
    <source>
        <dbReference type="EMBL" id="QNO14423.1"/>
    </source>
</evidence>
<gene>
    <name evidence="1" type="primary">yqeC</name>
    <name evidence="1" type="ORF">HYG86_06380</name>
</gene>
<proteinExistence type="predicted"/>
<keyword evidence="2" id="KW-1185">Reference proteome</keyword>